<gene>
    <name evidence="1" type="ORF">K8U61_21595</name>
</gene>
<dbReference type="Proteomes" id="UP000780875">
    <property type="component" value="Unassembled WGS sequence"/>
</dbReference>
<name>A0ABS7UIC2_9ACTN</name>
<dbReference type="EMBL" id="JAIQZJ010000017">
    <property type="protein sequence ID" value="MBZ5740779.1"/>
    <property type="molecule type" value="Genomic_DNA"/>
</dbReference>
<reference evidence="1 2" key="1">
    <citation type="submission" date="2021-09" db="EMBL/GenBank/DDBJ databases">
        <title>Whole genome sequence of Nocardioides sp. GBK3QG-3.</title>
        <authorList>
            <person name="Tuo L."/>
        </authorList>
    </citation>
    <scope>NUCLEOTIDE SEQUENCE [LARGE SCALE GENOMIC DNA]</scope>
    <source>
        <strain evidence="1 2">GBK3QG-3</strain>
    </source>
</reference>
<sequence>MTFFVYTLMIEQSASRQQVRYAATEDVGVDFAGGELPPLPWRTEQRRAPLAWTKPGAVPQATERFVLMTDGPLLERVRGAAE</sequence>
<protein>
    <submittedName>
        <fullName evidence="1">Uncharacterized protein</fullName>
    </submittedName>
</protein>
<proteinExistence type="predicted"/>
<comment type="caution">
    <text evidence="1">The sequence shown here is derived from an EMBL/GenBank/DDBJ whole genome shotgun (WGS) entry which is preliminary data.</text>
</comment>
<accession>A0ABS7UIC2</accession>
<dbReference type="RefSeq" id="WP_224125138.1">
    <property type="nucleotide sequence ID" value="NZ_JAIQZJ010000017.1"/>
</dbReference>
<evidence type="ECO:0000313" key="2">
    <source>
        <dbReference type="Proteomes" id="UP000780875"/>
    </source>
</evidence>
<keyword evidence="2" id="KW-1185">Reference proteome</keyword>
<evidence type="ECO:0000313" key="1">
    <source>
        <dbReference type="EMBL" id="MBZ5740779.1"/>
    </source>
</evidence>
<organism evidence="1 2">
    <name type="scientific">Nocardioides mangrovi</name>
    <dbReference type="NCBI Taxonomy" id="2874580"/>
    <lineage>
        <taxon>Bacteria</taxon>
        <taxon>Bacillati</taxon>
        <taxon>Actinomycetota</taxon>
        <taxon>Actinomycetes</taxon>
        <taxon>Propionibacteriales</taxon>
        <taxon>Nocardioidaceae</taxon>
        <taxon>Nocardioides</taxon>
    </lineage>
</organism>